<dbReference type="EMBL" id="QUSX01000001">
    <property type="protein sequence ID" value="RRQ49163.1"/>
    <property type="molecule type" value="Genomic_DNA"/>
</dbReference>
<evidence type="ECO:0000256" key="4">
    <source>
        <dbReference type="RuleBase" id="RU003946"/>
    </source>
</evidence>
<reference evidence="6" key="2">
    <citation type="submission" date="2018-12" db="EMBL/GenBank/DDBJ databases">
        <title>Maribacter lutimaris sp. nov., isolated from marine sediment.</title>
        <authorList>
            <person name="Kim K.K."/>
        </authorList>
    </citation>
    <scope>NUCLEOTIDE SEQUENCE [LARGE SCALE GENOMIC DNA]</scope>
    <source>
        <strain evidence="6">PoM-212</strain>
    </source>
</reference>
<dbReference type="GO" id="GO:0008081">
    <property type="term" value="F:phosphoric diester hydrolase activity"/>
    <property type="evidence" value="ECO:0007669"/>
    <property type="project" value="InterPro"/>
</dbReference>
<dbReference type="Gene3D" id="3.40.720.10">
    <property type="entry name" value="Alkaline Phosphatase, subunit A"/>
    <property type="match status" value="1"/>
</dbReference>
<dbReference type="SUPFAM" id="SSF51695">
    <property type="entry name" value="PLC-like phosphodiesterases"/>
    <property type="match status" value="1"/>
</dbReference>
<reference evidence="6" key="1">
    <citation type="submission" date="2018-08" db="EMBL/GenBank/DDBJ databases">
        <authorList>
            <person name="Khan S.A."/>
            <person name="J S.E."/>
        </authorList>
    </citation>
    <scope>NUCLEOTIDE SEQUENCE [LARGE SCALE GENOMIC DNA]</scope>
    <source>
        <strain evidence="6">PoM-212</strain>
    </source>
</reference>
<feature type="binding site" evidence="3">
    <location>
        <position position="488"/>
    </location>
    <ligand>
        <name>Zn(2+)</name>
        <dbReference type="ChEBI" id="CHEBI:29105"/>
        <label>2</label>
    </ligand>
</feature>
<dbReference type="SUPFAM" id="SSF53649">
    <property type="entry name" value="Alkaline phosphatase-like"/>
    <property type="match status" value="1"/>
</dbReference>
<sequence>MKSIILLFVFVLSVQNILAQSFKIHSHNDYAHPVPFWEAYASELNSIEVDVFLKNDTLYVTHDEKDIVPSRTLQNLYLNPLTQAMALNLGKQKKLQLLIDIKSGYKNTLRQLMLVLEQYPMMTDPDKITIIISGNRPPIKEYTKYPDFIQFDYQSLEDIESKKIWDKIALISLSFKNFSNWNGKGRLTKDDLEKIKEVVQKAHSYKKPFRFWATPDSKTAWKAFVDLGVDFINTDMPKESSLYLKTLEHRNYYNKTVSEVYKPTFKSDKKKSRVKNIILMIGDGNGLAQISAATLANGGSLTLTQLKSIGLLKTQSADDFTTDSAAGATALATGTKTNNRAIGVGPQDEELTSISEILHENGRITGCITTDHITGATPSSFYAHRKDRSDVDGIVSDLLQSKLSLVIGGGSPTIEEEISKLGFQIMDNTDAIAESEAERSAHFFSNGDVKSIREGRGNILAKSTRDALTFLSAKNTPFLLMVEAAKIDSYGHLNDVGGIITEGIDFDRAITEAIKFADSNEDTLVIITADHETSGFSIPQGNMKERSIEGDFTTDDHTGIMVPIFAYGPRSDEFQGVYQNTEVFGKMLEAMELKKRD</sequence>
<dbReference type="InterPro" id="IPR017850">
    <property type="entry name" value="Alkaline_phosphatase_core_sf"/>
</dbReference>
<feature type="binding site" evidence="3">
    <location>
        <position position="492"/>
    </location>
    <ligand>
        <name>Zn(2+)</name>
        <dbReference type="ChEBI" id="CHEBI:29105"/>
        <label>2</label>
    </ligand>
</feature>
<dbReference type="PRINTS" id="PR00113">
    <property type="entry name" value="ALKPHPHTASE"/>
</dbReference>
<feature type="binding site" evidence="3">
    <location>
        <position position="483"/>
    </location>
    <ligand>
        <name>Mg(2+)</name>
        <dbReference type="ChEBI" id="CHEBI:18420"/>
    </ligand>
</feature>
<comment type="caution">
    <text evidence="5">The sequence shown here is derived from an EMBL/GenBank/DDBJ whole genome shotgun (WGS) entry which is preliminary data.</text>
</comment>
<feature type="active site" description="Phosphoserine intermediate" evidence="2">
    <location>
        <position position="324"/>
    </location>
</feature>
<dbReference type="CDD" id="cd08577">
    <property type="entry name" value="PI-PLCc_GDPD_SF_unchar3"/>
    <property type="match status" value="1"/>
</dbReference>
<dbReference type="InterPro" id="IPR039559">
    <property type="entry name" value="AIM6_PI-PLC-like_dom"/>
</dbReference>
<dbReference type="AlphaFoldDB" id="A0A426RJK4"/>
<organism evidence="5 6">
    <name type="scientific">Maribacter algicola</name>
    <dbReference type="NCBI Taxonomy" id="2498892"/>
    <lineage>
        <taxon>Bacteria</taxon>
        <taxon>Pseudomonadati</taxon>
        <taxon>Bacteroidota</taxon>
        <taxon>Flavobacteriia</taxon>
        <taxon>Flavobacteriales</taxon>
        <taxon>Flavobacteriaceae</taxon>
        <taxon>Maribacter</taxon>
    </lineage>
</organism>
<feature type="binding site" evidence="3">
    <location>
        <position position="283"/>
    </location>
    <ligand>
        <name>Mg(2+)</name>
        <dbReference type="ChEBI" id="CHEBI:18420"/>
    </ligand>
</feature>
<evidence type="ECO:0000256" key="2">
    <source>
        <dbReference type="PIRSR" id="PIRSR601952-1"/>
    </source>
</evidence>
<keyword evidence="3" id="KW-0479">Metal-binding</keyword>
<dbReference type="Pfam" id="PF13653">
    <property type="entry name" value="GDPD_2"/>
    <property type="match status" value="1"/>
</dbReference>
<evidence type="ECO:0000256" key="3">
    <source>
        <dbReference type="PIRSR" id="PIRSR601952-2"/>
    </source>
</evidence>
<feature type="binding site" evidence="3">
    <location>
        <position position="283"/>
    </location>
    <ligand>
        <name>Zn(2+)</name>
        <dbReference type="ChEBI" id="CHEBI:29105"/>
        <label>2</label>
    </ligand>
</feature>
<gene>
    <name evidence="5" type="ORF">DZC72_00595</name>
</gene>
<feature type="binding site" evidence="3">
    <location>
        <position position="530"/>
    </location>
    <ligand>
        <name>Zn(2+)</name>
        <dbReference type="ChEBI" id="CHEBI:29105"/>
        <label>2</label>
    </ligand>
</feature>
<dbReference type="PANTHER" id="PTHR11596">
    <property type="entry name" value="ALKALINE PHOSPHATASE"/>
    <property type="match status" value="1"/>
</dbReference>
<name>A0A426RJK4_9FLAO</name>
<accession>A0A426RJK4</accession>
<keyword evidence="3" id="KW-0460">Magnesium</keyword>
<dbReference type="SMART" id="SM00098">
    <property type="entry name" value="alkPPc"/>
    <property type="match status" value="1"/>
</dbReference>
<dbReference type="Proteomes" id="UP000286990">
    <property type="component" value="Unassembled WGS sequence"/>
</dbReference>
<keyword evidence="3" id="KW-0862">Zinc</keyword>
<comment type="cofactor">
    <cofactor evidence="3">
        <name>Zn(2+)</name>
        <dbReference type="ChEBI" id="CHEBI:29105"/>
    </cofactor>
    <text evidence="3">Binds 2 Zn(2+) ions.</text>
</comment>
<dbReference type="RefSeq" id="WP_125221001.1">
    <property type="nucleotide sequence ID" value="NZ_QUSX01000001.1"/>
</dbReference>
<evidence type="ECO:0000313" key="5">
    <source>
        <dbReference type="EMBL" id="RRQ49163.1"/>
    </source>
</evidence>
<dbReference type="GO" id="GO:0046872">
    <property type="term" value="F:metal ion binding"/>
    <property type="evidence" value="ECO:0007669"/>
    <property type="project" value="UniProtKB-KW"/>
</dbReference>
<protein>
    <submittedName>
        <fullName evidence="5">Alkaline phosphatase</fullName>
    </submittedName>
</protein>
<dbReference type="Pfam" id="PF00245">
    <property type="entry name" value="Alk_phosphatase"/>
    <property type="match status" value="2"/>
</dbReference>
<dbReference type="InterPro" id="IPR017946">
    <property type="entry name" value="PLC-like_Pdiesterase_TIM-brl"/>
</dbReference>
<keyword evidence="1" id="KW-0597">Phosphoprotein</keyword>
<evidence type="ECO:0000256" key="1">
    <source>
        <dbReference type="ARBA" id="ARBA00022553"/>
    </source>
</evidence>
<dbReference type="InterPro" id="IPR001952">
    <property type="entry name" value="Alkaline_phosphatase"/>
</dbReference>
<dbReference type="OrthoDB" id="9794455at2"/>
<dbReference type="Gene3D" id="3.20.20.190">
    <property type="entry name" value="Phosphatidylinositol (PI) phosphodiesterase"/>
    <property type="match status" value="1"/>
</dbReference>
<comment type="cofactor">
    <cofactor evidence="3">
        <name>Mg(2+)</name>
        <dbReference type="ChEBI" id="CHEBI:18420"/>
    </cofactor>
    <text evidence="3">Binds 1 Mg(2+) ion.</text>
</comment>
<dbReference type="GO" id="GO:0006629">
    <property type="term" value="P:lipid metabolic process"/>
    <property type="evidence" value="ECO:0007669"/>
    <property type="project" value="InterPro"/>
</dbReference>
<feature type="binding site" evidence="3">
    <location>
        <position position="377"/>
    </location>
    <ligand>
        <name>Mg(2+)</name>
        <dbReference type="ChEBI" id="CHEBI:18420"/>
    </ligand>
</feature>
<dbReference type="GO" id="GO:0004035">
    <property type="term" value="F:alkaline phosphatase activity"/>
    <property type="evidence" value="ECO:0007669"/>
    <property type="project" value="TreeGrafter"/>
</dbReference>
<dbReference type="PANTHER" id="PTHR11596:SF5">
    <property type="entry name" value="ALKALINE PHOSPHATASE"/>
    <property type="match status" value="1"/>
</dbReference>
<evidence type="ECO:0000313" key="6">
    <source>
        <dbReference type="Proteomes" id="UP000286990"/>
    </source>
</evidence>
<proteinExistence type="inferred from homology"/>
<dbReference type="CDD" id="cd16012">
    <property type="entry name" value="ALP"/>
    <property type="match status" value="1"/>
</dbReference>
<keyword evidence="6" id="KW-1185">Reference proteome</keyword>
<feature type="binding site" evidence="3">
    <location>
        <position position="531"/>
    </location>
    <ligand>
        <name>Zn(2+)</name>
        <dbReference type="ChEBI" id="CHEBI:29105"/>
        <label>2</label>
    </ligand>
</feature>
<comment type="similarity">
    <text evidence="4">Belongs to the alkaline phosphatase family.</text>
</comment>